<dbReference type="InterPro" id="IPR002898">
    <property type="entry name" value="MotA_ExbB_proton_chnl"/>
</dbReference>
<sequence>TLLGVLGTRFGLIQAFKGVGAASDAMRQEVLAQGISMAMMTTAFGLIVAIPCIAGYYMLNNRGDFLIDQLEEKALGLYNTLTIMKREKGI</sequence>
<evidence type="ECO:0000256" key="4">
    <source>
        <dbReference type="ARBA" id="ARBA00022692"/>
    </source>
</evidence>
<name>A0A1V1NTD1_9BACT</name>
<keyword evidence="6 9" id="KW-1133">Transmembrane helix</keyword>
<dbReference type="Pfam" id="PF01618">
    <property type="entry name" value="MotA_ExbB"/>
    <property type="match status" value="1"/>
</dbReference>
<feature type="non-terminal residue" evidence="11">
    <location>
        <position position="1"/>
    </location>
</feature>
<comment type="similarity">
    <text evidence="8">Belongs to the exbB/tolQ family.</text>
</comment>
<accession>A0A1V1NTD1</accession>
<keyword evidence="7 9" id="KW-0472">Membrane</keyword>
<dbReference type="EMBL" id="ATBP01002461">
    <property type="protein sequence ID" value="ETR65835.1"/>
    <property type="molecule type" value="Genomic_DNA"/>
</dbReference>
<dbReference type="Proteomes" id="UP000189670">
    <property type="component" value="Unassembled WGS sequence"/>
</dbReference>
<evidence type="ECO:0000256" key="3">
    <source>
        <dbReference type="ARBA" id="ARBA00022475"/>
    </source>
</evidence>
<dbReference type="PANTHER" id="PTHR30625:SF15">
    <property type="entry name" value="BIOPOLYMER TRANSPORT PROTEIN EXBB"/>
    <property type="match status" value="1"/>
</dbReference>
<feature type="transmembrane region" description="Helical" evidence="9">
    <location>
        <begin position="37"/>
        <end position="59"/>
    </location>
</feature>
<keyword evidence="2 8" id="KW-0813">Transport</keyword>
<protein>
    <recommendedName>
        <fullName evidence="10">MotA/TolQ/ExbB proton channel domain-containing protein</fullName>
    </recommendedName>
</protein>
<evidence type="ECO:0000259" key="10">
    <source>
        <dbReference type="Pfam" id="PF01618"/>
    </source>
</evidence>
<dbReference type="AlphaFoldDB" id="A0A1V1NTD1"/>
<keyword evidence="5 8" id="KW-0653">Protein transport</keyword>
<evidence type="ECO:0000256" key="5">
    <source>
        <dbReference type="ARBA" id="ARBA00022927"/>
    </source>
</evidence>
<dbReference type="InterPro" id="IPR050790">
    <property type="entry name" value="ExbB/TolQ_transport"/>
</dbReference>
<evidence type="ECO:0000313" key="11">
    <source>
        <dbReference type="EMBL" id="ETR65835.1"/>
    </source>
</evidence>
<dbReference type="GO" id="GO:0017038">
    <property type="term" value="P:protein import"/>
    <property type="evidence" value="ECO:0007669"/>
    <property type="project" value="TreeGrafter"/>
</dbReference>
<evidence type="ECO:0000256" key="8">
    <source>
        <dbReference type="RuleBase" id="RU004057"/>
    </source>
</evidence>
<evidence type="ECO:0000313" key="12">
    <source>
        <dbReference type="Proteomes" id="UP000189670"/>
    </source>
</evidence>
<proteinExistence type="inferred from homology"/>
<gene>
    <name evidence="11" type="ORF">OMM_13644</name>
</gene>
<keyword evidence="3" id="KW-1003">Cell membrane</keyword>
<evidence type="ECO:0000256" key="7">
    <source>
        <dbReference type="ARBA" id="ARBA00023136"/>
    </source>
</evidence>
<keyword evidence="4 9" id="KW-0812">Transmembrane</keyword>
<feature type="domain" description="MotA/TolQ/ExbB proton channel" evidence="10">
    <location>
        <begin position="2"/>
        <end position="71"/>
    </location>
</feature>
<dbReference type="GO" id="GO:0005886">
    <property type="term" value="C:plasma membrane"/>
    <property type="evidence" value="ECO:0007669"/>
    <property type="project" value="UniProtKB-SubCell"/>
</dbReference>
<comment type="subcellular location">
    <subcellularLocation>
        <location evidence="1">Cell membrane</location>
        <topology evidence="1">Multi-pass membrane protein</topology>
    </subcellularLocation>
    <subcellularLocation>
        <location evidence="8">Membrane</location>
        <topology evidence="8">Multi-pass membrane protein</topology>
    </subcellularLocation>
</comment>
<evidence type="ECO:0000256" key="9">
    <source>
        <dbReference type="SAM" id="Phobius"/>
    </source>
</evidence>
<reference evidence="12" key="1">
    <citation type="submission" date="2012-11" db="EMBL/GenBank/DDBJ databases">
        <authorList>
            <person name="Lucero-Rivera Y.E."/>
            <person name="Tovar-Ramirez D."/>
        </authorList>
    </citation>
    <scope>NUCLEOTIDE SEQUENCE [LARGE SCALE GENOMIC DNA]</scope>
    <source>
        <strain evidence="12">Araruama</strain>
    </source>
</reference>
<comment type="caution">
    <text evidence="11">The sequence shown here is derived from an EMBL/GenBank/DDBJ whole genome shotgun (WGS) entry which is preliminary data.</text>
</comment>
<evidence type="ECO:0000256" key="6">
    <source>
        <dbReference type="ARBA" id="ARBA00022989"/>
    </source>
</evidence>
<dbReference type="PANTHER" id="PTHR30625">
    <property type="entry name" value="PROTEIN TOLQ"/>
    <property type="match status" value="1"/>
</dbReference>
<evidence type="ECO:0000256" key="1">
    <source>
        <dbReference type="ARBA" id="ARBA00004651"/>
    </source>
</evidence>
<evidence type="ECO:0000256" key="2">
    <source>
        <dbReference type="ARBA" id="ARBA00022448"/>
    </source>
</evidence>
<organism evidence="11 12">
    <name type="scientific">Candidatus Magnetoglobus multicellularis str. Araruama</name>
    <dbReference type="NCBI Taxonomy" id="890399"/>
    <lineage>
        <taxon>Bacteria</taxon>
        <taxon>Pseudomonadati</taxon>
        <taxon>Thermodesulfobacteriota</taxon>
        <taxon>Desulfobacteria</taxon>
        <taxon>Desulfobacterales</taxon>
        <taxon>Desulfobacteraceae</taxon>
        <taxon>Candidatus Magnetoglobus</taxon>
    </lineage>
</organism>